<feature type="domain" description="PiggyBac transposable element-derived protein" evidence="2">
    <location>
        <begin position="207"/>
        <end position="563"/>
    </location>
</feature>
<feature type="compositionally biased region" description="Polar residues" evidence="1">
    <location>
        <begin position="1"/>
        <end position="17"/>
    </location>
</feature>
<feature type="region of interest" description="Disordered" evidence="1">
    <location>
        <begin position="56"/>
        <end position="76"/>
    </location>
</feature>
<protein>
    <recommendedName>
        <fullName evidence="2">PiggyBac transposable element-derived protein domain-containing protein</fullName>
    </recommendedName>
</protein>
<comment type="caution">
    <text evidence="3">The sequence shown here is derived from an EMBL/GenBank/DDBJ whole genome shotgun (WGS) entry which is preliminary data.</text>
</comment>
<dbReference type="Proteomes" id="UP000475862">
    <property type="component" value="Unassembled WGS sequence"/>
</dbReference>
<dbReference type="InterPro" id="IPR029526">
    <property type="entry name" value="PGBD"/>
</dbReference>
<keyword evidence="4" id="KW-1185">Reference proteome</keyword>
<feature type="compositionally biased region" description="Polar residues" evidence="1">
    <location>
        <begin position="56"/>
        <end position="69"/>
    </location>
</feature>
<dbReference type="AlphaFoldDB" id="A0A6G0SZS2"/>
<evidence type="ECO:0000256" key="1">
    <source>
        <dbReference type="SAM" id="MobiDB-lite"/>
    </source>
</evidence>
<dbReference type="EMBL" id="VYZN01000075">
    <property type="protein sequence ID" value="KAE9523873.1"/>
    <property type="molecule type" value="Genomic_DNA"/>
</dbReference>
<dbReference type="PANTHER" id="PTHR46599:SF3">
    <property type="entry name" value="PIGGYBAC TRANSPOSABLE ELEMENT-DERIVED PROTEIN 4"/>
    <property type="match status" value="1"/>
</dbReference>
<sequence length="679" mass="78509">MSSLSRDQINELITNAESNDEESDWSCDGDTSDSELENDSLVKTIREKLASKLCSTPVNTSKNTSSQFPRSEPIPSIPNISNDQDIYCFTSSPEISIQSDLEFVDIENLPIFIDDGVDILNISNVSMDVDECITNISNSISDNISGANKLCKKGKNVNTPKQMFSGQWNFNEDVCSKYVPKKFSFNDAQSGINLDFIDDLAPDFSELDIFKMIFDEHLVQHIVEETNKFFYYIMKNTVLKQHSKLKKWKETSVNEMYTFLALSLLMAHQKKNNIKDYWSTSPLLLSPIFGKIMSQDRYLIILRLLHFCDNQNQVPGNRLFKIDTIIESLRMKFRSVFKPYQKVCVDESIVEWKGRLKFKQYIPSKRHRFGIKLFVLCDCKTGYVLDYLVYTGDNKHINFNESLQQSGSVISTLMEPYINKGHIIYMDNWYSSPLLYQYLLDHNTGACGTVRNNRKGIPTFPTKLAPGQCISATTKDMMTCKWKDKRDVHMLSTVHDTKMSMTNKTDRVGNKIKKPECILDYNVNMGLIDKSDMQMSFNNTSRRSIKWYKKFFFHLLDLSVLNSGILYNSLKETKLKLPEYRLKLIEQLLQTYSSSTNINHSRPGRKIKGDFPTRLTERHFPSRITPLEGKSRIQKKCHVHSQTKLDTQCRKDTAYECKECGKALCLEPCFQNYHTKQKY</sequence>
<evidence type="ECO:0000313" key="4">
    <source>
        <dbReference type="Proteomes" id="UP000475862"/>
    </source>
</evidence>
<dbReference type="Pfam" id="PF13843">
    <property type="entry name" value="DDE_Tnp_1_7"/>
    <property type="match status" value="1"/>
</dbReference>
<evidence type="ECO:0000313" key="3">
    <source>
        <dbReference type="EMBL" id="KAE9523873.1"/>
    </source>
</evidence>
<dbReference type="PANTHER" id="PTHR46599">
    <property type="entry name" value="PIGGYBAC TRANSPOSABLE ELEMENT-DERIVED PROTEIN 4"/>
    <property type="match status" value="1"/>
</dbReference>
<evidence type="ECO:0000259" key="2">
    <source>
        <dbReference type="Pfam" id="PF13843"/>
    </source>
</evidence>
<feature type="compositionally biased region" description="Acidic residues" evidence="1">
    <location>
        <begin position="18"/>
        <end position="38"/>
    </location>
</feature>
<accession>A0A6G0SZS2</accession>
<dbReference type="OrthoDB" id="8191242at2759"/>
<gene>
    <name evidence="3" type="ORF">AGLY_015761</name>
</gene>
<organism evidence="3 4">
    <name type="scientific">Aphis glycines</name>
    <name type="common">Soybean aphid</name>
    <dbReference type="NCBI Taxonomy" id="307491"/>
    <lineage>
        <taxon>Eukaryota</taxon>
        <taxon>Metazoa</taxon>
        <taxon>Ecdysozoa</taxon>
        <taxon>Arthropoda</taxon>
        <taxon>Hexapoda</taxon>
        <taxon>Insecta</taxon>
        <taxon>Pterygota</taxon>
        <taxon>Neoptera</taxon>
        <taxon>Paraneoptera</taxon>
        <taxon>Hemiptera</taxon>
        <taxon>Sternorrhyncha</taxon>
        <taxon>Aphidomorpha</taxon>
        <taxon>Aphidoidea</taxon>
        <taxon>Aphididae</taxon>
        <taxon>Aphidini</taxon>
        <taxon>Aphis</taxon>
        <taxon>Aphis</taxon>
    </lineage>
</organism>
<reference evidence="3 4" key="1">
    <citation type="submission" date="2019-08" db="EMBL/GenBank/DDBJ databases">
        <title>The genome of the soybean aphid Biotype 1, its phylome, world population structure and adaptation to the North American continent.</title>
        <authorList>
            <person name="Giordano R."/>
            <person name="Donthu R.K."/>
            <person name="Hernandez A.G."/>
            <person name="Wright C.L."/>
            <person name="Zimin A.V."/>
        </authorList>
    </citation>
    <scope>NUCLEOTIDE SEQUENCE [LARGE SCALE GENOMIC DNA]</scope>
    <source>
        <tissue evidence="3">Whole aphids</tissue>
    </source>
</reference>
<feature type="region of interest" description="Disordered" evidence="1">
    <location>
        <begin position="1"/>
        <end position="38"/>
    </location>
</feature>
<name>A0A6G0SZS2_APHGL</name>
<dbReference type="CDD" id="cd19757">
    <property type="entry name" value="Bbox1"/>
    <property type="match status" value="1"/>
</dbReference>
<proteinExistence type="predicted"/>